<evidence type="ECO:0000256" key="1">
    <source>
        <dbReference type="SAM" id="SignalP"/>
    </source>
</evidence>
<sequence length="137" mass="14653">MFRRAGQAALMLGAMLLAAPVAAQAPYEDPLVGMWLSPPAPNGMRGRVMIQPCGPAYCGTVAALLDPQGRVVPSDAVGTRIAWGMQPTAPAYYSGMVWVPGIDQTVSAEMLLQGDVLQVQGCVNPMLCDLQVWRRLR</sequence>
<dbReference type="AlphaFoldDB" id="A0A6L7G0A4"/>
<gene>
    <name evidence="3" type="ORF">GR170_03605</name>
</gene>
<dbReference type="InterPro" id="IPR019223">
    <property type="entry name" value="DUF2147"/>
</dbReference>
<dbReference type="Proteomes" id="UP000477911">
    <property type="component" value="Unassembled WGS sequence"/>
</dbReference>
<reference evidence="3 4" key="1">
    <citation type="submission" date="2019-12" db="EMBL/GenBank/DDBJ databases">
        <authorList>
            <person name="Li M."/>
        </authorList>
    </citation>
    <scope>NUCLEOTIDE SEQUENCE [LARGE SCALE GENOMIC DNA]</scope>
    <source>
        <strain evidence="3 4">GBMRC 2024</strain>
    </source>
</reference>
<evidence type="ECO:0000259" key="2">
    <source>
        <dbReference type="Pfam" id="PF09917"/>
    </source>
</evidence>
<dbReference type="EMBL" id="WUMU01000003">
    <property type="protein sequence ID" value="MXN16908.1"/>
    <property type="molecule type" value="Genomic_DNA"/>
</dbReference>
<feature type="chain" id="PRO_5027090775" evidence="1">
    <location>
        <begin position="26"/>
        <end position="137"/>
    </location>
</feature>
<dbReference type="RefSeq" id="WP_160891714.1">
    <property type="nucleotide sequence ID" value="NZ_WUMU01000003.1"/>
</dbReference>
<name>A0A6L7G0A4_9RHOB</name>
<dbReference type="PANTHER" id="PTHR36919">
    <property type="entry name" value="BLR1215 PROTEIN"/>
    <property type="match status" value="1"/>
</dbReference>
<proteinExistence type="predicted"/>
<dbReference type="Pfam" id="PF09917">
    <property type="entry name" value="DUF2147"/>
    <property type="match status" value="1"/>
</dbReference>
<organism evidence="3 4">
    <name type="scientific">Pseudooceanicola albus</name>
    <dbReference type="NCBI Taxonomy" id="2692189"/>
    <lineage>
        <taxon>Bacteria</taxon>
        <taxon>Pseudomonadati</taxon>
        <taxon>Pseudomonadota</taxon>
        <taxon>Alphaproteobacteria</taxon>
        <taxon>Rhodobacterales</taxon>
        <taxon>Paracoccaceae</taxon>
        <taxon>Pseudooceanicola</taxon>
    </lineage>
</organism>
<protein>
    <submittedName>
        <fullName evidence="3">DUF2147 domain-containing protein</fullName>
    </submittedName>
</protein>
<dbReference type="PANTHER" id="PTHR36919:SF2">
    <property type="entry name" value="BLL6627 PROTEIN"/>
    <property type="match status" value="1"/>
</dbReference>
<feature type="signal peptide" evidence="1">
    <location>
        <begin position="1"/>
        <end position="25"/>
    </location>
</feature>
<evidence type="ECO:0000313" key="3">
    <source>
        <dbReference type="EMBL" id="MXN16908.1"/>
    </source>
</evidence>
<feature type="domain" description="DUF2147" evidence="2">
    <location>
        <begin position="33"/>
        <end position="135"/>
    </location>
</feature>
<keyword evidence="1" id="KW-0732">Signal</keyword>
<evidence type="ECO:0000313" key="4">
    <source>
        <dbReference type="Proteomes" id="UP000477911"/>
    </source>
</evidence>
<dbReference type="Gene3D" id="2.40.128.520">
    <property type="match status" value="1"/>
</dbReference>
<accession>A0A6L7G0A4</accession>
<keyword evidence="4" id="KW-1185">Reference proteome</keyword>
<comment type="caution">
    <text evidence="3">The sequence shown here is derived from an EMBL/GenBank/DDBJ whole genome shotgun (WGS) entry which is preliminary data.</text>
</comment>